<dbReference type="AlphaFoldDB" id="A0A165GMH6"/>
<evidence type="ECO:0000313" key="2">
    <source>
        <dbReference type="Proteomes" id="UP000076842"/>
    </source>
</evidence>
<protein>
    <submittedName>
        <fullName evidence="1">Uncharacterized protein</fullName>
    </submittedName>
</protein>
<name>A0A165GMH6_9BASI</name>
<evidence type="ECO:0000313" key="1">
    <source>
        <dbReference type="EMBL" id="KZT58252.1"/>
    </source>
</evidence>
<dbReference type="InParanoid" id="A0A165GMH6"/>
<keyword evidence="2" id="KW-1185">Reference proteome</keyword>
<gene>
    <name evidence="1" type="ORF">CALCODRAFT_554892</name>
</gene>
<accession>A0A165GMH6</accession>
<proteinExistence type="predicted"/>
<feature type="non-terminal residue" evidence="1">
    <location>
        <position position="178"/>
    </location>
</feature>
<dbReference type="EMBL" id="KV423953">
    <property type="protein sequence ID" value="KZT58252.1"/>
    <property type="molecule type" value="Genomic_DNA"/>
</dbReference>
<dbReference type="Proteomes" id="UP000076842">
    <property type="component" value="Unassembled WGS sequence"/>
</dbReference>
<sequence length="178" mass="19302">MASNPVDYAGRAVQVIRASGNSTLGKIATAAADLSGITKYLEESGRDWAALGDHVNQRIHAVLAGLPEGADVQPSPMKQAVERLQSCVNKITLHCSEQLRKTVSKKLALSRDSAKQLSPSARNSMMQWPSSSIQMTIEMANLVGIEKLVDRIKIDELIQRLSTQIKADTGPDPRRAIT</sequence>
<organism evidence="1 2">
    <name type="scientific">Calocera cornea HHB12733</name>
    <dbReference type="NCBI Taxonomy" id="1353952"/>
    <lineage>
        <taxon>Eukaryota</taxon>
        <taxon>Fungi</taxon>
        <taxon>Dikarya</taxon>
        <taxon>Basidiomycota</taxon>
        <taxon>Agaricomycotina</taxon>
        <taxon>Dacrymycetes</taxon>
        <taxon>Dacrymycetales</taxon>
        <taxon>Dacrymycetaceae</taxon>
        <taxon>Calocera</taxon>
    </lineage>
</organism>
<reference evidence="1 2" key="1">
    <citation type="journal article" date="2016" name="Mol. Biol. Evol.">
        <title>Comparative Genomics of Early-Diverging Mushroom-Forming Fungi Provides Insights into the Origins of Lignocellulose Decay Capabilities.</title>
        <authorList>
            <person name="Nagy L.G."/>
            <person name="Riley R."/>
            <person name="Tritt A."/>
            <person name="Adam C."/>
            <person name="Daum C."/>
            <person name="Floudas D."/>
            <person name="Sun H."/>
            <person name="Yadav J.S."/>
            <person name="Pangilinan J."/>
            <person name="Larsson K.H."/>
            <person name="Matsuura K."/>
            <person name="Barry K."/>
            <person name="Labutti K."/>
            <person name="Kuo R."/>
            <person name="Ohm R.A."/>
            <person name="Bhattacharya S.S."/>
            <person name="Shirouzu T."/>
            <person name="Yoshinaga Y."/>
            <person name="Martin F.M."/>
            <person name="Grigoriev I.V."/>
            <person name="Hibbett D.S."/>
        </authorList>
    </citation>
    <scope>NUCLEOTIDE SEQUENCE [LARGE SCALE GENOMIC DNA]</scope>
    <source>
        <strain evidence="1 2">HHB12733</strain>
    </source>
</reference>